<evidence type="ECO:0000313" key="1">
    <source>
        <dbReference type="EMBL" id="MBB4763852.1"/>
    </source>
</evidence>
<comment type="caution">
    <text evidence="1">The sequence shown here is derived from an EMBL/GenBank/DDBJ whole genome shotgun (WGS) entry which is preliminary data.</text>
</comment>
<sequence>MNPPAERPAVPTARALYQLRVSGSIPADLVRDLEGVNMTVEPAQTVLYGTLPDQSALFGLLVRIHDLGLQLLEVRRITDEDIADTT</sequence>
<reference evidence="1 2" key="1">
    <citation type="submission" date="2020-08" db="EMBL/GenBank/DDBJ databases">
        <title>Sequencing the genomes of 1000 actinobacteria strains.</title>
        <authorList>
            <person name="Klenk H.-P."/>
        </authorList>
    </citation>
    <scope>NUCLEOTIDE SEQUENCE [LARGE SCALE GENOMIC DNA]</scope>
    <source>
        <strain evidence="1 2">DSM 43149</strain>
    </source>
</reference>
<protein>
    <submittedName>
        <fullName evidence="1">Uncharacterized protein</fullName>
    </submittedName>
</protein>
<gene>
    <name evidence="1" type="ORF">BJ971_004408</name>
</gene>
<keyword evidence="2" id="KW-1185">Reference proteome</keyword>
<dbReference type="EMBL" id="JACHNH010000001">
    <property type="protein sequence ID" value="MBB4763852.1"/>
    <property type="molecule type" value="Genomic_DNA"/>
</dbReference>
<dbReference type="RefSeq" id="WP_184995105.1">
    <property type="nucleotide sequence ID" value="NZ_BOMK01000041.1"/>
</dbReference>
<dbReference type="Proteomes" id="UP000578112">
    <property type="component" value="Unassembled WGS sequence"/>
</dbReference>
<dbReference type="AlphaFoldDB" id="A0A7W7MRK9"/>
<name>A0A7W7MRK9_9ACTN</name>
<accession>A0A7W7MRK9</accession>
<proteinExistence type="predicted"/>
<evidence type="ECO:0000313" key="2">
    <source>
        <dbReference type="Proteomes" id="UP000578112"/>
    </source>
</evidence>
<organism evidence="1 2">
    <name type="scientific">Actinoplanes digitatis</name>
    <dbReference type="NCBI Taxonomy" id="1868"/>
    <lineage>
        <taxon>Bacteria</taxon>
        <taxon>Bacillati</taxon>
        <taxon>Actinomycetota</taxon>
        <taxon>Actinomycetes</taxon>
        <taxon>Micromonosporales</taxon>
        <taxon>Micromonosporaceae</taxon>
        <taxon>Actinoplanes</taxon>
    </lineage>
</organism>